<name>A0A4P7BWI9_9GAMM</name>
<keyword evidence="1" id="KW-0831">Ubiquinone biosynthesis</keyword>
<comment type="pathway">
    <text evidence="1">Cofactor biosynthesis; ubiquinone biosynthesis.</text>
</comment>
<dbReference type="HAMAP" id="MF_02216">
    <property type="entry name" value="UbiK"/>
    <property type="match status" value="1"/>
</dbReference>
<feature type="compositionally biased region" description="Basic and acidic residues" evidence="2">
    <location>
        <begin position="82"/>
        <end position="99"/>
    </location>
</feature>
<dbReference type="PANTHER" id="PTHR38040">
    <property type="entry name" value="UBIQUINONE BIOSYNTHESIS ACCESSORY FACTOR UBIK"/>
    <property type="match status" value="1"/>
</dbReference>
<evidence type="ECO:0000313" key="4">
    <source>
        <dbReference type="Proteomes" id="UP000294325"/>
    </source>
</evidence>
<keyword evidence="4" id="KW-1185">Reference proteome</keyword>
<sequence length="107" mass="11960">MIEPKLLDELARKLAGAVPPSLQDFQKDLEKNFRAVLTSTFAKLDLVTREEFDIQQAVLERTRMKLEALAEQVALLEAQAGLKKEPQEQQEALGEKSSEPDDTGPQP</sequence>
<dbReference type="RefSeq" id="WP_134357648.1">
    <property type="nucleotide sequence ID" value="NZ_CP038033.1"/>
</dbReference>
<dbReference type="KEGG" id="nwr:E3U44_07960"/>
<protein>
    <recommendedName>
        <fullName evidence="1">Ubiquinone biosynthesis accessory factor UbiK</fullName>
    </recommendedName>
</protein>
<dbReference type="Pfam" id="PF04380">
    <property type="entry name" value="BMFP"/>
    <property type="match status" value="1"/>
</dbReference>
<dbReference type="Proteomes" id="UP000294325">
    <property type="component" value="Chromosome"/>
</dbReference>
<dbReference type="PANTHER" id="PTHR38040:SF1">
    <property type="entry name" value="UBIQUINONE BIOSYNTHESIS ACCESSORY FACTOR UBIK"/>
    <property type="match status" value="1"/>
</dbReference>
<keyword evidence="1" id="KW-0963">Cytoplasm</keyword>
<dbReference type="EMBL" id="CP038033">
    <property type="protein sequence ID" value="QBQ54448.1"/>
    <property type="molecule type" value="Genomic_DNA"/>
</dbReference>
<comment type="subcellular location">
    <subcellularLocation>
        <location evidence="1">Cytoplasm</location>
    </subcellularLocation>
</comment>
<evidence type="ECO:0000256" key="1">
    <source>
        <dbReference type="HAMAP-Rule" id="MF_02216"/>
    </source>
</evidence>
<reference evidence="3 4" key="1">
    <citation type="submission" date="2019-03" db="EMBL/GenBank/DDBJ databases">
        <title>The genome sequence of Nitrosococcus wardiae strain D1FHST reveals the archetypal metabolic capacity of ammonia-oxidizing Gammaproteobacteria.</title>
        <authorList>
            <person name="Wang L."/>
            <person name="Lim C.K."/>
            <person name="Hanson T.E."/>
            <person name="Dang H."/>
            <person name="Klotz M.G."/>
        </authorList>
    </citation>
    <scope>NUCLEOTIDE SEQUENCE [LARGE SCALE GENOMIC DNA]</scope>
    <source>
        <strain evidence="3 4">D1FHS</strain>
    </source>
</reference>
<dbReference type="NCBIfam" id="NF047835">
    <property type="entry name" value="UbiqAccUbiK"/>
    <property type="match status" value="1"/>
</dbReference>
<comment type="similarity">
    <text evidence="1">Belongs to the UbiK family.</text>
</comment>
<organism evidence="3 4">
    <name type="scientific">Nitrosococcus wardiae</name>
    <dbReference type="NCBI Taxonomy" id="1814290"/>
    <lineage>
        <taxon>Bacteria</taxon>
        <taxon>Pseudomonadati</taxon>
        <taxon>Pseudomonadota</taxon>
        <taxon>Gammaproteobacteria</taxon>
        <taxon>Chromatiales</taxon>
        <taxon>Chromatiaceae</taxon>
        <taxon>Nitrosococcus</taxon>
    </lineage>
</organism>
<dbReference type="GO" id="GO:0006744">
    <property type="term" value="P:ubiquinone biosynthetic process"/>
    <property type="evidence" value="ECO:0007669"/>
    <property type="project" value="UniProtKB-UniRule"/>
</dbReference>
<dbReference type="UniPathway" id="UPA00232"/>
<dbReference type="AlphaFoldDB" id="A0A4P7BWI9"/>
<comment type="function">
    <text evidence="1">Required for efficient ubiquinone (coenzyme Q) biosynthesis. UbiK is probably an accessory factor of Ubi enzymes and facilitates ubiquinone biosynthesis by acting as an assembly factor, a targeting factor, or both.</text>
</comment>
<evidence type="ECO:0000256" key="2">
    <source>
        <dbReference type="SAM" id="MobiDB-lite"/>
    </source>
</evidence>
<dbReference type="InterPro" id="IPR007475">
    <property type="entry name" value="UbiK"/>
</dbReference>
<dbReference type="GO" id="GO:0005829">
    <property type="term" value="C:cytosol"/>
    <property type="evidence" value="ECO:0007669"/>
    <property type="project" value="TreeGrafter"/>
</dbReference>
<gene>
    <name evidence="1" type="primary">ubiK</name>
    <name evidence="3" type="ORF">E3U44_07960</name>
</gene>
<accession>A0A4P7BWI9</accession>
<evidence type="ECO:0000313" key="3">
    <source>
        <dbReference type="EMBL" id="QBQ54448.1"/>
    </source>
</evidence>
<proteinExistence type="inferred from homology"/>
<feature type="region of interest" description="Disordered" evidence="2">
    <location>
        <begin position="81"/>
        <end position="107"/>
    </location>
</feature>
<dbReference type="OrthoDB" id="5297354at2"/>